<dbReference type="InterPro" id="IPR013325">
    <property type="entry name" value="RNA_pol_sigma_r2"/>
</dbReference>
<dbReference type="InterPro" id="IPR007627">
    <property type="entry name" value="RNA_pol_sigma70_r2"/>
</dbReference>
<gene>
    <name evidence="7" type="ORF">COU16_02975</name>
</gene>
<dbReference type="Gene3D" id="1.10.10.10">
    <property type="entry name" value="Winged helix-like DNA-binding domain superfamily/Winged helix DNA-binding domain"/>
    <property type="match status" value="1"/>
</dbReference>
<feature type="domain" description="RNA polymerase sigma-70 region 2" evidence="5">
    <location>
        <begin position="26"/>
        <end position="93"/>
    </location>
</feature>
<evidence type="ECO:0000259" key="6">
    <source>
        <dbReference type="Pfam" id="PF08281"/>
    </source>
</evidence>
<dbReference type="Gene3D" id="1.10.1740.10">
    <property type="match status" value="1"/>
</dbReference>
<dbReference type="Pfam" id="PF04542">
    <property type="entry name" value="Sigma70_r2"/>
    <property type="match status" value="1"/>
</dbReference>
<evidence type="ECO:0000259" key="5">
    <source>
        <dbReference type="Pfam" id="PF04542"/>
    </source>
</evidence>
<feature type="domain" description="RNA polymerase sigma factor 70 region 4 type 2" evidence="6">
    <location>
        <begin position="131"/>
        <end position="181"/>
    </location>
</feature>
<evidence type="ECO:0000313" key="8">
    <source>
        <dbReference type="Proteomes" id="UP000229344"/>
    </source>
</evidence>
<dbReference type="InterPro" id="IPR013249">
    <property type="entry name" value="RNA_pol_sigma70_r4_t2"/>
</dbReference>
<dbReference type="InterPro" id="IPR036388">
    <property type="entry name" value="WH-like_DNA-bd_sf"/>
</dbReference>
<evidence type="ECO:0000256" key="3">
    <source>
        <dbReference type="ARBA" id="ARBA00023082"/>
    </source>
</evidence>
<dbReference type="InterPro" id="IPR039425">
    <property type="entry name" value="RNA_pol_sigma-70-like"/>
</dbReference>
<dbReference type="AlphaFoldDB" id="A0A2H0UDL4"/>
<name>A0A2H0UDL4_9BACT</name>
<sequence length="192" mass="22214">MPVGGIKTDEELVEMARNQREFFGLLIERYEAKLARYVRRLGVRDEEDVADVLQEIFIKAYRNLNEFDTALSFSSWMYRIAHNEAINSFRKKRVRPEGHLVSDSEDILTFVASTEKGSEILFDAALDAAVVGRAVSHLDNKYRDVVILRFFEHKEYDEISDILKIPIGSVATLLHRAKGRLRKELKEHPAYE</sequence>
<dbReference type="PANTHER" id="PTHR43133:SF51">
    <property type="entry name" value="RNA POLYMERASE SIGMA FACTOR"/>
    <property type="match status" value="1"/>
</dbReference>
<accession>A0A2H0UDL4</accession>
<evidence type="ECO:0008006" key="9">
    <source>
        <dbReference type="Google" id="ProtNLM"/>
    </source>
</evidence>
<dbReference type="InterPro" id="IPR013324">
    <property type="entry name" value="RNA_pol_sigma_r3/r4-like"/>
</dbReference>
<keyword evidence="4" id="KW-0804">Transcription</keyword>
<dbReference type="GO" id="GO:0003677">
    <property type="term" value="F:DNA binding"/>
    <property type="evidence" value="ECO:0007669"/>
    <property type="project" value="InterPro"/>
</dbReference>
<dbReference type="SUPFAM" id="SSF88659">
    <property type="entry name" value="Sigma3 and sigma4 domains of RNA polymerase sigma factors"/>
    <property type="match status" value="1"/>
</dbReference>
<proteinExistence type="inferred from homology"/>
<dbReference type="PANTHER" id="PTHR43133">
    <property type="entry name" value="RNA POLYMERASE ECF-TYPE SIGMA FACTO"/>
    <property type="match status" value="1"/>
</dbReference>
<dbReference type="Pfam" id="PF08281">
    <property type="entry name" value="Sigma70_r4_2"/>
    <property type="match status" value="1"/>
</dbReference>
<evidence type="ECO:0000313" key="7">
    <source>
        <dbReference type="EMBL" id="PIR84514.1"/>
    </source>
</evidence>
<protein>
    <recommendedName>
        <fullName evidence="9">RNA polymerase subunit sigma-24</fullName>
    </recommendedName>
</protein>
<keyword evidence="2" id="KW-0805">Transcription regulation</keyword>
<evidence type="ECO:0000256" key="1">
    <source>
        <dbReference type="ARBA" id="ARBA00010641"/>
    </source>
</evidence>
<dbReference type="InterPro" id="IPR014284">
    <property type="entry name" value="RNA_pol_sigma-70_dom"/>
</dbReference>
<dbReference type="CDD" id="cd06171">
    <property type="entry name" value="Sigma70_r4"/>
    <property type="match status" value="1"/>
</dbReference>
<dbReference type="EMBL" id="PFBI01000006">
    <property type="protein sequence ID" value="PIR84514.1"/>
    <property type="molecule type" value="Genomic_DNA"/>
</dbReference>
<dbReference type="Proteomes" id="UP000229344">
    <property type="component" value="Unassembled WGS sequence"/>
</dbReference>
<dbReference type="GO" id="GO:0006352">
    <property type="term" value="P:DNA-templated transcription initiation"/>
    <property type="evidence" value="ECO:0007669"/>
    <property type="project" value="InterPro"/>
</dbReference>
<dbReference type="SUPFAM" id="SSF88946">
    <property type="entry name" value="Sigma2 domain of RNA polymerase sigma factors"/>
    <property type="match status" value="1"/>
</dbReference>
<comment type="caution">
    <text evidence="7">The sequence shown here is derived from an EMBL/GenBank/DDBJ whole genome shotgun (WGS) entry which is preliminary data.</text>
</comment>
<evidence type="ECO:0000256" key="4">
    <source>
        <dbReference type="ARBA" id="ARBA00023163"/>
    </source>
</evidence>
<organism evidence="7 8">
    <name type="scientific">Candidatus Kaiserbacteria bacterium CG10_big_fil_rev_8_21_14_0_10_47_16</name>
    <dbReference type="NCBI Taxonomy" id="1974608"/>
    <lineage>
        <taxon>Bacteria</taxon>
        <taxon>Candidatus Kaiseribacteriota</taxon>
    </lineage>
</organism>
<keyword evidence="3" id="KW-0731">Sigma factor</keyword>
<reference evidence="8" key="1">
    <citation type="submission" date="2017-09" db="EMBL/GenBank/DDBJ databases">
        <title>Depth-based differentiation of microbial function through sediment-hosted aquifers and enrichment of novel symbionts in the deep terrestrial subsurface.</title>
        <authorList>
            <person name="Probst A.J."/>
            <person name="Ladd B."/>
            <person name="Jarett J.K."/>
            <person name="Geller-Mcgrath D.E."/>
            <person name="Sieber C.M.K."/>
            <person name="Emerson J.B."/>
            <person name="Anantharaman K."/>
            <person name="Thomas B.C."/>
            <person name="Malmstrom R."/>
            <person name="Stieglmeier M."/>
            <person name="Klingl A."/>
            <person name="Woyke T."/>
            <person name="Ryan C.M."/>
            <person name="Banfield J.F."/>
        </authorList>
    </citation>
    <scope>NUCLEOTIDE SEQUENCE [LARGE SCALE GENOMIC DNA]</scope>
</reference>
<dbReference type="NCBIfam" id="TIGR02937">
    <property type="entry name" value="sigma70-ECF"/>
    <property type="match status" value="1"/>
</dbReference>
<dbReference type="GO" id="GO:0016987">
    <property type="term" value="F:sigma factor activity"/>
    <property type="evidence" value="ECO:0007669"/>
    <property type="project" value="UniProtKB-KW"/>
</dbReference>
<evidence type="ECO:0000256" key="2">
    <source>
        <dbReference type="ARBA" id="ARBA00023015"/>
    </source>
</evidence>
<comment type="similarity">
    <text evidence="1">Belongs to the sigma-70 factor family. ECF subfamily.</text>
</comment>